<dbReference type="AlphaFoldDB" id="A0AAV5LG46"/>
<evidence type="ECO:0000313" key="2">
    <source>
        <dbReference type="Proteomes" id="UP001054252"/>
    </source>
</evidence>
<protein>
    <submittedName>
        <fullName evidence="1">Uncharacterized protein</fullName>
    </submittedName>
</protein>
<organism evidence="1 2">
    <name type="scientific">Rubroshorea leprosula</name>
    <dbReference type="NCBI Taxonomy" id="152421"/>
    <lineage>
        <taxon>Eukaryota</taxon>
        <taxon>Viridiplantae</taxon>
        <taxon>Streptophyta</taxon>
        <taxon>Embryophyta</taxon>
        <taxon>Tracheophyta</taxon>
        <taxon>Spermatophyta</taxon>
        <taxon>Magnoliopsida</taxon>
        <taxon>eudicotyledons</taxon>
        <taxon>Gunneridae</taxon>
        <taxon>Pentapetalae</taxon>
        <taxon>rosids</taxon>
        <taxon>malvids</taxon>
        <taxon>Malvales</taxon>
        <taxon>Dipterocarpaceae</taxon>
        <taxon>Rubroshorea</taxon>
    </lineage>
</organism>
<accession>A0AAV5LG46</accession>
<comment type="caution">
    <text evidence="1">The sequence shown here is derived from an EMBL/GenBank/DDBJ whole genome shotgun (WGS) entry which is preliminary data.</text>
</comment>
<proteinExistence type="predicted"/>
<gene>
    <name evidence="1" type="ORF">SLEP1_g44429</name>
</gene>
<dbReference type="Proteomes" id="UP001054252">
    <property type="component" value="Unassembled WGS sequence"/>
</dbReference>
<name>A0AAV5LG46_9ROSI</name>
<sequence>MQEAGVAGGRAEQGCRRVGGMIAGVQRGEQAQCAGLGAGAGDPVWARPSKAGRRFAVSKREKAWVRMQSRVRV</sequence>
<dbReference type="EMBL" id="BPVZ01000115">
    <property type="protein sequence ID" value="GKV36280.1"/>
    <property type="molecule type" value="Genomic_DNA"/>
</dbReference>
<reference evidence="1 2" key="1">
    <citation type="journal article" date="2021" name="Commun. Biol.">
        <title>The genome of Shorea leprosula (Dipterocarpaceae) highlights the ecological relevance of drought in aseasonal tropical rainforests.</title>
        <authorList>
            <person name="Ng K.K.S."/>
            <person name="Kobayashi M.J."/>
            <person name="Fawcett J.A."/>
            <person name="Hatakeyama M."/>
            <person name="Paape T."/>
            <person name="Ng C.H."/>
            <person name="Ang C.C."/>
            <person name="Tnah L.H."/>
            <person name="Lee C.T."/>
            <person name="Nishiyama T."/>
            <person name="Sese J."/>
            <person name="O'Brien M.J."/>
            <person name="Copetti D."/>
            <person name="Mohd Noor M.I."/>
            <person name="Ong R.C."/>
            <person name="Putra M."/>
            <person name="Sireger I.Z."/>
            <person name="Indrioko S."/>
            <person name="Kosugi Y."/>
            <person name="Izuno A."/>
            <person name="Isagi Y."/>
            <person name="Lee S.L."/>
            <person name="Shimizu K.K."/>
        </authorList>
    </citation>
    <scope>NUCLEOTIDE SEQUENCE [LARGE SCALE GENOMIC DNA]</scope>
    <source>
        <strain evidence="1">214</strain>
    </source>
</reference>
<keyword evidence="2" id="KW-1185">Reference proteome</keyword>
<evidence type="ECO:0000313" key="1">
    <source>
        <dbReference type="EMBL" id="GKV36280.1"/>
    </source>
</evidence>